<keyword evidence="6" id="KW-0904">Protein phosphatase</keyword>
<dbReference type="EMBL" id="ML122271">
    <property type="protein sequence ID" value="RPD59111.1"/>
    <property type="molecule type" value="Genomic_DNA"/>
</dbReference>
<keyword evidence="7" id="KW-0131">Cell cycle</keyword>
<accession>A0A5C2S601</accession>
<protein>
    <recommendedName>
        <fullName evidence="9">M-phase inducer phosphatase</fullName>
        <ecNumber evidence="2">3.1.3.48</ecNumber>
    </recommendedName>
</protein>
<evidence type="ECO:0000256" key="9">
    <source>
        <dbReference type="ARBA" id="ARBA00067190"/>
    </source>
</evidence>
<evidence type="ECO:0000256" key="10">
    <source>
        <dbReference type="SAM" id="MobiDB-lite"/>
    </source>
</evidence>
<keyword evidence="3" id="KW-0132">Cell division</keyword>
<feature type="compositionally biased region" description="Basic and acidic residues" evidence="10">
    <location>
        <begin position="476"/>
        <end position="495"/>
    </location>
</feature>
<evidence type="ECO:0000256" key="5">
    <source>
        <dbReference type="ARBA" id="ARBA00022801"/>
    </source>
</evidence>
<keyword evidence="13" id="KW-1185">Reference proteome</keyword>
<dbReference type="Proteomes" id="UP000313359">
    <property type="component" value="Unassembled WGS sequence"/>
</dbReference>
<feature type="compositionally biased region" description="Low complexity" evidence="10">
    <location>
        <begin position="128"/>
        <end position="147"/>
    </location>
</feature>
<evidence type="ECO:0000256" key="1">
    <source>
        <dbReference type="ARBA" id="ARBA00011065"/>
    </source>
</evidence>
<evidence type="ECO:0000256" key="7">
    <source>
        <dbReference type="ARBA" id="ARBA00023306"/>
    </source>
</evidence>
<feature type="compositionally biased region" description="Polar residues" evidence="10">
    <location>
        <begin position="414"/>
        <end position="423"/>
    </location>
</feature>
<dbReference type="OrthoDB" id="26523at2759"/>
<dbReference type="STRING" id="1328759.A0A5C2S601"/>
<sequence>MALFGNSKFNTHLAVPSFLGGKSIKRDAPVRTQSNAFEDPEDLDLELSFASTMSLNSPARDSQPLTPEDENPNHVPMDISPIPPPRFQPPAPQPTLQTSKPKSFVGRPRAATSAARLFGRDMSNGHDSSSQYSVSSVSKSGTGSTTKRLQRSALPTEWLAPSRPDENAFSQPIDIPSSPSDRMEVDTSLNFAPSSSAPDQGPLSAAPTITAFNFGGPSSFGPSSPISAAPTVTTFNNLFYDVASAAPGGHGLEDAANISGISSFTESPCQPFPKKRRSSSPDPKSLSLRRSHQHLFDDEDHGYSSSPSHESPSAHKLERMASSSLLANQKKPASLGLGMPTVLALNANKKRPRRPALSAMIAPGEGPMSSSPHPQTAYPIMTNADDSEDQEVVHRLPPVRRAFSAMLPPNLLEQSMSSESSFDQDPDMSSPAQAYAKRQQVKTIRRCDGTDDFRPITGVTALMKRDTEIIASRGLRRSEEREDRARTVADRDTPRSKYLNAGPGLGGFGDNEAHGKILPCHRVREDGLMRINPTTLNALLDGMYDSQLERFHIIDCRFDYEYHGGHIPGAININTTAGVEEFLLGMAADKPAPSTSGDPSKKTILVFHCEFSAKRAPTFAKHLRSKDRAMNNHAYPRVHYPELYILEGGYSQYFQESGNRCQPPNYVRMDDPHYAQSRREDLDQFRKGKFGRTKSYAYGEGKMLSMTSAAQQVQGVAPKRSSAPTGGPTSLFAAANAARTRRGGLHTLQEDGSGAHESDGDDTDIGDSPCPPPTKNVVFKGGKKVGRAPLVRAETYGPTRMAMGY</sequence>
<evidence type="ECO:0000313" key="12">
    <source>
        <dbReference type="EMBL" id="RPD59111.1"/>
    </source>
</evidence>
<dbReference type="GO" id="GO:0005737">
    <property type="term" value="C:cytoplasm"/>
    <property type="evidence" value="ECO:0007669"/>
    <property type="project" value="TreeGrafter"/>
</dbReference>
<evidence type="ECO:0000256" key="4">
    <source>
        <dbReference type="ARBA" id="ARBA00022776"/>
    </source>
</evidence>
<dbReference type="GO" id="GO:0004792">
    <property type="term" value="F:thiosulfate-cyanide sulfurtransferase activity"/>
    <property type="evidence" value="ECO:0007669"/>
    <property type="project" value="InterPro"/>
</dbReference>
<dbReference type="PROSITE" id="PS00380">
    <property type="entry name" value="RHODANESE_1"/>
    <property type="match status" value="1"/>
</dbReference>
<evidence type="ECO:0000256" key="8">
    <source>
        <dbReference type="ARBA" id="ARBA00051722"/>
    </source>
</evidence>
<feature type="compositionally biased region" description="Polar residues" evidence="10">
    <location>
        <begin position="187"/>
        <end position="198"/>
    </location>
</feature>
<dbReference type="CDD" id="cd01530">
    <property type="entry name" value="Cdc25"/>
    <property type="match status" value="1"/>
</dbReference>
<dbReference type="InterPro" id="IPR000751">
    <property type="entry name" value="MPI_Phosphatase"/>
</dbReference>
<comment type="similarity">
    <text evidence="1">Belongs to the MPI phosphatase family.</text>
</comment>
<dbReference type="InterPro" id="IPR001307">
    <property type="entry name" value="Thiosulphate_STrfase_CS"/>
</dbReference>
<dbReference type="SMART" id="SM00450">
    <property type="entry name" value="RHOD"/>
    <property type="match status" value="1"/>
</dbReference>
<dbReference type="InterPro" id="IPR036873">
    <property type="entry name" value="Rhodanese-like_dom_sf"/>
</dbReference>
<dbReference type="InterPro" id="IPR001763">
    <property type="entry name" value="Rhodanese-like_dom"/>
</dbReference>
<dbReference type="AlphaFoldDB" id="A0A5C2S601"/>
<dbReference type="GO" id="GO:0005634">
    <property type="term" value="C:nucleus"/>
    <property type="evidence" value="ECO:0007669"/>
    <property type="project" value="TreeGrafter"/>
</dbReference>
<comment type="catalytic activity">
    <reaction evidence="8">
        <text>O-phospho-L-tyrosyl-[protein] + H2O = L-tyrosyl-[protein] + phosphate</text>
        <dbReference type="Rhea" id="RHEA:10684"/>
        <dbReference type="Rhea" id="RHEA-COMP:10136"/>
        <dbReference type="Rhea" id="RHEA-COMP:20101"/>
        <dbReference type="ChEBI" id="CHEBI:15377"/>
        <dbReference type="ChEBI" id="CHEBI:43474"/>
        <dbReference type="ChEBI" id="CHEBI:46858"/>
        <dbReference type="ChEBI" id="CHEBI:61978"/>
        <dbReference type="EC" id="3.1.3.48"/>
    </reaction>
</comment>
<reference evidence="12" key="1">
    <citation type="journal article" date="2018" name="Genome Biol. Evol.">
        <title>Genomics and development of Lentinus tigrinus, a white-rot wood-decaying mushroom with dimorphic fruiting bodies.</title>
        <authorList>
            <person name="Wu B."/>
            <person name="Xu Z."/>
            <person name="Knudson A."/>
            <person name="Carlson A."/>
            <person name="Chen N."/>
            <person name="Kovaka S."/>
            <person name="LaButti K."/>
            <person name="Lipzen A."/>
            <person name="Pennachio C."/>
            <person name="Riley R."/>
            <person name="Schakwitz W."/>
            <person name="Umezawa K."/>
            <person name="Ohm R.A."/>
            <person name="Grigoriev I.V."/>
            <person name="Nagy L.G."/>
            <person name="Gibbons J."/>
            <person name="Hibbett D."/>
        </authorList>
    </citation>
    <scope>NUCLEOTIDE SEQUENCE [LARGE SCALE GENOMIC DNA]</scope>
    <source>
        <strain evidence="12">ALCF2SS1-6</strain>
    </source>
</reference>
<dbReference type="GO" id="GO:0004725">
    <property type="term" value="F:protein tyrosine phosphatase activity"/>
    <property type="evidence" value="ECO:0007669"/>
    <property type="project" value="UniProtKB-EC"/>
</dbReference>
<dbReference type="FunFam" id="3.40.250.10:FF:000021">
    <property type="entry name" value="M-phase inducer phosphatase cdc-25.2"/>
    <property type="match status" value="1"/>
</dbReference>
<dbReference type="Gene3D" id="3.40.250.10">
    <property type="entry name" value="Rhodanese-like domain"/>
    <property type="match status" value="1"/>
</dbReference>
<dbReference type="GO" id="GO:0051301">
    <property type="term" value="P:cell division"/>
    <property type="evidence" value="ECO:0007669"/>
    <property type="project" value="UniProtKB-KW"/>
</dbReference>
<dbReference type="PANTHER" id="PTHR10828:SF17">
    <property type="entry name" value="PROTEIN-TYROSINE-PHOSPHATASE"/>
    <property type="match status" value="1"/>
</dbReference>
<dbReference type="Pfam" id="PF00581">
    <property type="entry name" value="Rhodanese"/>
    <property type="match status" value="1"/>
</dbReference>
<keyword evidence="5" id="KW-0378">Hydrolase</keyword>
<name>A0A5C2S601_9APHY</name>
<feature type="region of interest" description="Disordered" evidence="10">
    <location>
        <begin position="266"/>
        <end position="318"/>
    </location>
</feature>
<evidence type="ECO:0000256" key="3">
    <source>
        <dbReference type="ARBA" id="ARBA00022618"/>
    </source>
</evidence>
<keyword evidence="4" id="KW-0498">Mitosis</keyword>
<feature type="region of interest" description="Disordered" evidence="10">
    <location>
        <begin position="746"/>
        <end position="776"/>
    </location>
</feature>
<evidence type="ECO:0000313" key="13">
    <source>
        <dbReference type="Proteomes" id="UP000313359"/>
    </source>
</evidence>
<dbReference type="EC" id="3.1.3.48" evidence="2"/>
<dbReference type="PRINTS" id="PR00716">
    <property type="entry name" value="MPIPHPHTASE"/>
</dbReference>
<dbReference type="SUPFAM" id="SSF52821">
    <property type="entry name" value="Rhodanese/Cell cycle control phosphatase"/>
    <property type="match status" value="1"/>
</dbReference>
<dbReference type="GO" id="GO:0110032">
    <property type="term" value="P:positive regulation of G2/MI transition of meiotic cell cycle"/>
    <property type="evidence" value="ECO:0007669"/>
    <property type="project" value="TreeGrafter"/>
</dbReference>
<dbReference type="PANTHER" id="PTHR10828">
    <property type="entry name" value="M-PHASE INDUCER PHOSPHATASE DUAL SPECIFICITY PHOSPHATASE CDC25"/>
    <property type="match status" value="1"/>
</dbReference>
<feature type="region of interest" description="Disordered" evidence="10">
    <location>
        <begin position="473"/>
        <end position="504"/>
    </location>
</feature>
<evidence type="ECO:0000259" key="11">
    <source>
        <dbReference type="PROSITE" id="PS50206"/>
    </source>
</evidence>
<evidence type="ECO:0000256" key="6">
    <source>
        <dbReference type="ARBA" id="ARBA00022912"/>
    </source>
</evidence>
<organism evidence="12 13">
    <name type="scientific">Lentinus tigrinus ALCF2SS1-6</name>
    <dbReference type="NCBI Taxonomy" id="1328759"/>
    <lineage>
        <taxon>Eukaryota</taxon>
        <taxon>Fungi</taxon>
        <taxon>Dikarya</taxon>
        <taxon>Basidiomycota</taxon>
        <taxon>Agaricomycotina</taxon>
        <taxon>Agaricomycetes</taxon>
        <taxon>Polyporales</taxon>
        <taxon>Polyporaceae</taxon>
        <taxon>Lentinus</taxon>
    </lineage>
</organism>
<feature type="region of interest" description="Disordered" evidence="10">
    <location>
        <begin position="54"/>
        <end position="204"/>
    </location>
</feature>
<feature type="region of interest" description="Disordered" evidence="10">
    <location>
        <begin position="414"/>
        <end position="443"/>
    </location>
</feature>
<feature type="domain" description="Rhodanese" evidence="11">
    <location>
        <begin position="547"/>
        <end position="662"/>
    </location>
</feature>
<gene>
    <name evidence="12" type="ORF">L227DRAFT_503936</name>
</gene>
<dbReference type="GO" id="GO:0010971">
    <property type="term" value="P:positive regulation of G2/M transition of mitotic cell cycle"/>
    <property type="evidence" value="ECO:0007669"/>
    <property type="project" value="TreeGrafter"/>
</dbReference>
<proteinExistence type="inferred from homology"/>
<dbReference type="PROSITE" id="PS50206">
    <property type="entry name" value="RHODANESE_3"/>
    <property type="match status" value="1"/>
</dbReference>
<evidence type="ECO:0000256" key="2">
    <source>
        <dbReference type="ARBA" id="ARBA00013064"/>
    </source>
</evidence>
<feature type="compositionally biased region" description="Polar residues" evidence="10">
    <location>
        <begin position="54"/>
        <end position="65"/>
    </location>
</feature>
<feature type="compositionally biased region" description="Pro residues" evidence="10">
    <location>
        <begin position="81"/>
        <end position="93"/>
    </location>
</feature>
<dbReference type="GO" id="GO:0000086">
    <property type="term" value="P:G2/M transition of mitotic cell cycle"/>
    <property type="evidence" value="ECO:0007669"/>
    <property type="project" value="TreeGrafter"/>
</dbReference>